<reference evidence="1" key="1">
    <citation type="submission" date="2019-12" db="EMBL/GenBank/DDBJ databases">
        <title>Genome sequencing and annotation of Brassica cretica.</title>
        <authorList>
            <person name="Studholme D.J."/>
            <person name="Sarris P.F."/>
        </authorList>
    </citation>
    <scope>NUCLEOTIDE SEQUENCE</scope>
    <source>
        <strain evidence="1">PFS-102/07</strain>
        <tissue evidence="1">Leaf</tissue>
    </source>
</reference>
<name>A0A8S9FF82_BRACR</name>
<evidence type="ECO:0000313" key="1">
    <source>
        <dbReference type="EMBL" id="KAF2532353.1"/>
    </source>
</evidence>
<accession>A0A8S9FF82</accession>
<sequence>MDVNELNSLLQSGTHYSGSSRRKNRDGEVCSCVLISLKMKNFEGLFSTELQPVRIEALASRALDASFSWKGVKAASLNPAAGNYLVMFLDTTRIWTHALGSIFIPGKEVYPWTAFPLKDYYGLFHKSKYSKVKKKRKLGLKS</sequence>
<organism evidence="1">
    <name type="scientific">Brassica cretica</name>
    <name type="common">Mustard</name>
    <dbReference type="NCBI Taxonomy" id="69181"/>
    <lineage>
        <taxon>Eukaryota</taxon>
        <taxon>Viridiplantae</taxon>
        <taxon>Streptophyta</taxon>
        <taxon>Embryophyta</taxon>
        <taxon>Tracheophyta</taxon>
        <taxon>Spermatophyta</taxon>
        <taxon>Magnoliopsida</taxon>
        <taxon>eudicotyledons</taxon>
        <taxon>Gunneridae</taxon>
        <taxon>Pentapetalae</taxon>
        <taxon>rosids</taxon>
        <taxon>malvids</taxon>
        <taxon>Brassicales</taxon>
        <taxon>Brassicaceae</taxon>
        <taxon>Brassiceae</taxon>
        <taxon>Brassica</taxon>
    </lineage>
</organism>
<gene>
    <name evidence="1" type="ORF">F2Q70_00030778</name>
</gene>
<dbReference type="AlphaFoldDB" id="A0A8S9FF82"/>
<comment type="caution">
    <text evidence="1">The sequence shown here is derived from an EMBL/GenBank/DDBJ whole genome shotgun (WGS) entry which is preliminary data.</text>
</comment>
<dbReference type="EMBL" id="QGKY02002305">
    <property type="protein sequence ID" value="KAF2532353.1"/>
    <property type="molecule type" value="Genomic_DNA"/>
</dbReference>
<proteinExistence type="predicted"/>
<protein>
    <submittedName>
        <fullName evidence="1">Uncharacterized protein</fullName>
    </submittedName>
</protein>